<evidence type="ECO:0000256" key="9">
    <source>
        <dbReference type="ARBA" id="ARBA00022946"/>
    </source>
</evidence>
<keyword evidence="10" id="KW-0496">Mitochondrion</keyword>
<dbReference type="GeneID" id="105273946"/>
<dbReference type="RefSeq" id="XP_011314994.1">
    <property type="nucleotide sequence ID" value="XM_011316692.1"/>
</dbReference>
<dbReference type="InterPro" id="IPR046448">
    <property type="entry name" value="ECSIT_N"/>
</dbReference>
<dbReference type="Pfam" id="PF06239">
    <property type="entry name" value="ECSIT_N"/>
    <property type="match status" value="1"/>
</dbReference>
<keyword evidence="7" id="KW-0399">Innate immunity</keyword>
<name>A0A9R1TTH1_9HYME</name>
<dbReference type="SMART" id="SM01284">
    <property type="entry name" value="ECSIT_Cterm"/>
    <property type="match status" value="1"/>
</dbReference>
<dbReference type="GO" id="GO:0005634">
    <property type="term" value="C:nucleus"/>
    <property type="evidence" value="ECO:0007669"/>
    <property type="project" value="UniProtKB-SubCell"/>
</dbReference>
<keyword evidence="8" id="KW-0391">Immunity</keyword>
<evidence type="ECO:0000256" key="10">
    <source>
        <dbReference type="ARBA" id="ARBA00023128"/>
    </source>
</evidence>
<feature type="region of interest" description="Disordered" evidence="12">
    <location>
        <begin position="372"/>
        <end position="392"/>
    </location>
</feature>
<evidence type="ECO:0000256" key="1">
    <source>
        <dbReference type="ARBA" id="ARBA00004123"/>
    </source>
</evidence>
<feature type="domain" description="ECSIT C-terminal" evidence="13">
    <location>
        <begin position="240"/>
        <end position="361"/>
    </location>
</feature>
<dbReference type="GO" id="GO:0045087">
    <property type="term" value="P:innate immune response"/>
    <property type="evidence" value="ECO:0007669"/>
    <property type="project" value="UniProtKB-KW"/>
</dbReference>
<reference evidence="15 16" key="1">
    <citation type="submission" date="2025-04" db="UniProtKB">
        <authorList>
            <consortium name="RefSeq"/>
        </authorList>
    </citation>
    <scope>IDENTIFICATION</scope>
    <source>
        <strain evidence="15 16">USDA-PBARC FA_bdor</strain>
        <tissue evidence="15 16">Whole organism</tissue>
    </source>
</reference>
<evidence type="ECO:0000313" key="14">
    <source>
        <dbReference type="Proteomes" id="UP000694866"/>
    </source>
</evidence>
<feature type="compositionally biased region" description="Polar residues" evidence="12">
    <location>
        <begin position="372"/>
        <end position="383"/>
    </location>
</feature>
<dbReference type="CTD" id="51295"/>
<evidence type="ECO:0000256" key="5">
    <source>
        <dbReference type="ARBA" id="ARBA00019998"/>
    </source>
</evidence>
<accession>A0A9R1TSQ2</accession>
<dbReference type="Pfam" id="PF14784">
    <property type="entry name" value="ECSIT_C"/>
    <property type="match status" value="1"/>
</dbReference>
<dbReference type="AlphaFoldDB" id="A0A9R1TTH1"/>
<organism evidence="14 15">
    <name type="scientific">Fopius arisanus</name>
    <dbReference type="NCBI Taxonomy" id="64838"/>
    <lineage>
        <taxon>Eukaryota</taxon>
        <taxon>Metazoa</taxon>
        <taxon>Ecdysozoa</taxon>
        <taxon>Arthropoda</taxon>
        <taxon>Hexapoda</taxon>
        <taxon>Insecta</taxon>
        <taxon>Pterygota</taxon>
        <taxon>Neoptera</taxon>
        <taxon>Endopterygota</taxon>
        <taxon>Hymenoptera</taxon>
        <taxon>Apocrita</taxon>
        <taxon>Ichneumonoidea</taxon>
        <taxon>Braconidae</taxon>
        <taxon>Opiinae</taxon>
        <taxon>Fopius</taxon>
    </lineage>
</organism>
<comment type="similarity">
    <text evidence="4">Belongs to the ECSIT family.</text>
</comment>
<evidence type="ECO:0000256" key="4">
    <source>
        <dbReference type="ARBA" id="ARBA00007674"/>
    </source>
</evidence>
<dbReference type="RefSeq" id="XP_011314995.1">
    <property type="nucleotide sequence ID" value="XM_011316693.1"/>
</dbReference>
<keyword evidence="14" id="KW-1185">Reference proteome</keyword>
<evidence type="ECO:0000313" key="16">
    <source>
        <dbReference type="RefSeq" id="XP_011314995.1"/>
    </source>
</evidence>
<evidence type="ECO:0000256" key="7">
    <source>
        <dbReference type="ARBA" id="ARBA00022588"/>
    </source>
</evidence>
<dbReference type="OrthoDB" id="10064298at2759"/>
<gene>
    <name evidence="15 16" type="primary">ECSIT</name>
</gene>
<keyword evidence="9" id="KW-0809">Transit peptide</keyword>
<evidence type="ECO:0000256" key="8">
    <source>
        <dbReference type="ARBA" id="ARBA00022859"/>
    </source>
</evidence>
<dbReference type="GO" id="GO:0007178">
    <property type="term" value="P:cell surface receptor protein serine/threonine kinase signaling pathway"/>
    <property type="evidence" value="ECO:0007669"/>
    <property type="project" value="TreeGrafter"/>
</dbReference>
<evidence type="ECO:0000256" key="11">
    <source>
        <dbReference type="ARBA" id="ARBA00023242"/>
    </source>
</evidence>
<evidence type="ECO:0000313" key="15">
    <source>
        <dbReference type="RefSeq" id="XP_011314994.1"/>
    </source>
</evidence>
<dbReference type="PANTHER" id="PTHR13113">
    <property type="entry name" value="ECSIT EVOLUTIONARILY CONSERVED SIGNALING INTERMEDIATE IN TOLL PATHWAYS"/>
    <property type="match status" value="1"/>
</dbReference>
<protein>
    <recommendedName>
        <fullName evidence="5">Evolutionarily conserved signaling intermediate in Toll pathway, mitochondrial</fullName>
    </recommendedName>
</protein>
<evidence type="ECO:0000256" key="6">
    <source>
        <dbReference type="ARBA" id="ARBA00022490"/>
    </source>
</evidence>
<dbReference type="Proteomes" id="UP000694866">
    <property type="component" value="Unplaced"/>
</dbReference>
<dbReference type="InterPro" id="IPR010418">
    <property type="entry name" value="ECSIT"/>
</dbReference>
<dbReference type="GO" id="GO:0005739">
    <property type="term" value="C:mitochondrion"/>
    <property type="evidence" value="ECO:0007669"/>
    <property type="project" value="UniProtKB-SubCell"/>
</dbReference>
<keyword evidence="6" id="KW-0963">Cytoplasm</keyword>
<evidence type="ECO:0000259" key="13">
    <source>
        <dbReference type="SMART" id="SM01284"/>
    </source>
</evidence>
<proteinExistence type="inferred from homology"/>
<evidence type="ECO:0000256" key="12">
    <source>
        <dbReference type="SAM" id="MobiDB-lite"/>
    </source>
</evidence>
<sequence length="392" mass="45196">MVPLPTVTLAIKGLRSFPWLLPLISPSRLIQTSPCCLASLEEDKKSEVSLFKTVKKHDKEKETYLNVIYTYKNSPPRKTGHVQFIYAAMRYMDEFGVNEDLEVYKAVMDTMPKGRFVSRTLMQAELMLYPREQQCAIEFLEKMENNGVIPDEELEMMLINIFGDLAVPLRKLRRMTYWQGKFKNLNPWPWPHPMPNEPLELAKIAIEKIATVDVQSTITVFHTDSVKESIDKTWIVSASSPDQERLIAEHPQDVAAYVEGPFKVWVSKGAVDYFLLRADPLKNWKGNNYDKDDVSNFEVNFWKMNRTSLAHRRAIHEQDEQTIFGICATGTSSKDSLLSWIRCLQPRNPMLEKIPILFKFRQPVDEQLRTLNAGQPVDQQGVQGESVEKIEN</sequence>
<dbReference type="PANTHER" id="PTHR13113:SF1">
    <property type="entry name" value="EVOLUTIONARILY CONSERVED SIGNALING INTERMEDIATE IN TOLL PATHWAY, MITOCHONDRIAL"/>
    <property type="match status" value="1"/>
</dbReference>
<keyword evidence="11" id="KW-0539">Nucleus</keyword>
<accession>A0A9R1TTH1</accession>
<comment type="subcellular location">
    <subcellularLocation>
        <location evidence="3">Cytoplasm</location>
    </subcellularLocation>
    <subcellularLocation>
        <location evidence="2">Mitochondrion</location>
    </subcellularLocation>
    <subcellularLocation>
        <location evidence="1">Nucleus</location>
    </subcellularLocation>
</comment>
<dbReference type="InterPro" id="IPR029342">
    <property type="entry name" value="ECIST_C"/>
</dbReference>
<evidence type="ECO:0000256" key="2">
    <source>
        <dbReference type="ARBA" id="ARBA00004173"/>
    </source>
</evidence>
<evidence type="ECO:0000256" key="3">
    <source>
        <dbReference type="ARBA" id="ARBA00004496"/>
    </source>
</evidence>
<dbReference type="KEGG" id="fas:105273946"/>